<dbReference type="Proteomes" id="UP001295684">
    <property type="component" value="Unassembled WGS sequence"/>
</dbReference>
<dbReference type="AlphaFoldDB" id="A0AAD1UGW1"/>
<evidence type="ECO:0000256" key="4">
    <source>
        <dbReference type="ARBA" id="ARBA00024750"/>
    </source>
</evidence>
<dbReference type="PROSITE" id="PS50848">
    <property type="entry name" value="START"/>
    <property type="match status" value="1"/>
</dbReference>
<evidence type="ECO:0000256" key="1">
    <source>
        <dbReference type="ARBA" id="ARBA00022448"/>
    </source>
</evidence>
<comment type="function">
    <text evidence="4">May be involved in the intracellular transport of sterols or other lipids. May bind cholesterol or other sterols.</text>
</comment>
<dbReference type="Pfam" id="PF01852">
    <property type="entry name" value="START"/>
    <property type="match status" value="1"/>
</dbReference>
<evidence type="ECO:0000259" key="5">
    <source>
        <dbReference type="PROSITE" id="PS50848"/>
    </source>
</evidence>
<protein>
    <recommendedName>
        <fullName evidence="5">START domain-containing protein</fullName>
    </recommendedName>
</protein>
<name>A0AAD1UGW1_EUPCR</name>
<proteinExistence type="predicted"/>
<dbReference type="GO" id="GO:0008289">
    <property type="term" value="F:lipid binding"/>
    <property type="evidence" value="ECO:0007669"/>
    <property type="project" value="UniProtKB-KW"/>
</dbReference>
<dbReference type="PANTHER" id="PTHR46374:SF1">
    <property type="entry name" value="START DOMAIN-CONTAINING PROTEIN"/>
    <property type="match status" value="1"/>
</dbReference>
<comment type="caution">
    <text evidence="6">The sequence shown here is derived from an EMBL/GenBank/DDBJ whole genome shotgun (WGS) entry which is preliminary data.</text>
</comment>
<dbReference type="InterPro" id="IPR002913">
    <property type="entry name" value="START_lipid-bd_dom"/>
</dbReference>
<dbReference type="InterPro" id="IPR043556">
    <property type="entry name" value="StARD5/6"/>
</dbReference>
<gene>
    <name evidence="6" type="ORF">ECRASSUSDP1_LOCUS8300</name>
</gene>
<dbReference type="EMBL" id="CAMPGE010008115">
    <property type="protein sequence ID" value="CAI2367023.1"/>
    <property type="molecule type" value="Genomic_DNA"/>
</dbReference>
<dbReference type="GO" id="GO:0006869">
    <property type="term" value="P:lipid transport"/>
    <property type="evidence" value="ECO:0007669"/>
    <property type="project" value="UniProtKB-KW"/>
</dbReference>
<keyword evidence="1" id="KW-0813">Transport</keyword>
<organism evidence="6 7">
    <name type="scientific">Euplotes crassus</name>
    <dbReference type="NCBI Taxonomy" id="5936"/>
    <lineage>
        <taxon>Eukaryota</taxon>
        <taxon>Sar</taxon>
        <taxon>Alveolata</taxon>
        <taxon>Ciliophora</taxon>
        <taxon>Intramacronucleata</taxon>
        <taxon>Spirotrichea</taxon>
        <taxon>Hypotrichia</taxon>
        <taxon>Euplotida</taxon>
        <taxon>Euplotidae</taxon>
        <taxon>Moneuplotes</taxon>
    </lineage>
</organism>
<dbReference type="PANTHER" id="PTHR46374">
    <property type="entry name" value="PROTEIN CBG07384"/>
    <property type="match status" value="1"/>
</dbReference>
<keyword evidence="3" id="KW-0446">Lipid-binding</keyword>
<reference evidence="6" key="1">
    <citation type="submission" date="2023-07" db="EMBL/GenBank/DDBJ databases">
        <authorList>
            <consortium name="AG Swart"/>
            <person name="Singh M."/>
            <person name="Singh A."/>
            <person name="Seah K."/>
            <person name="Emmerich C."/>
        </authorList>
    </citation>
    <scope>NUCLEOTIDE SEQUENCE</scope>
    <source>
        <strain evidence="6">DP1</strain>
    </source>
</reference>
<dbReference type="CDD" id="cd00177">
    <property type="entry name" value="START"/>
    <property type="match status" value="1"/>
</dbReference>
<dbReference type="InterPro" id="IPR023393">
    <property type="entry name" value="START-like_dom_sf"/>
</dbReference>
<keyword evidence="7" id="KW-1185">Reference proteome</keyword>
<dbReference type="SUPFAM" id="SSF55961">
    <property type="entry name" value="Bet v1-like"/>
    <property type="match status" value="1"/>
</dbReference>
<evidence type="ECO:0000256" key="2">
    <source>
        <dbReference type="ARBA" id="ARBA00023055"/>
    </source>
</evidence>
<evidence type="ECO:0000313" key="7">
    <source>
        <dbReference type="Proteomes" id="UP001295684"/>
    </source>
</evidence>
<evidence type="ECO:0000256" key="3">
    <source>
        <dbReference type="ARBA" id="ARBA00023121"/>
    </source>
</evidence>
<keyword evidence="2" id="KW-0445">Lipid transport</keyword>
<sequence>MGNNTCCVKMRSHVKCLEKDGMDIVKYEDTKLQRDEYERRSAFSYEGLNIDYCLSKPGYYRKDDSLSNAEYRKAEKESLFTGEEEEFVSFADNFVYIESEAESERFSSKSFGVPLKSCGEPKHNKIPQIKTLEQMLLSENETVNSHITKMYSENMSIMPTKKAEDFDWFENLECIDPKYLNEYETGKKIDKDYIINFFNMMKHKFEQEEWTIRCDRPETKCWNSPEGSPYSKKHLCVHVEGWMSSKYPHEMVVDAIQNTSSRLKWDKNIAETQFVERIAKNAYIRRTKTKKMPVISPRDILEKKIILKVKNKSGNIDTYIYSSSVPDSFYEEEKGIVRATNLFCVLRLKQLKDGRTKYESFAQADPKIFGAMFVFKRLCGLKIKEWYKSIIEFLDAQLEAKKE</sequence>
<dbReference type="Gene3D" id="3.30.530.20">
    <property type="match status" value="1"/>
</dbReference>
<accession>A0AAD1UGW1</accession>
<feature type="domain" description="START" evidence="5">
    <location>
        <begin position="250"/>
        <end position="367"/>
    </location>
</feature>
<evidence type="ECO:0000313" key="6">
    <source>
        <dbReference type="EMBL" id="CAI2367023.1"/>
    </source>
</evidence>